<protein>
    <submittedName>
        <fullName evidence="1">Uncharacterized protein</fullName>
    </submittedName>
</protein>
<gene>
    <name evidence="1" type="ORF">AEK19_MT1214</name>
</gene>
<proteinExistence type="predicted"/>
<dbReference type="EMBL" id="KY774314">
    <property type="protein sequence ID" value="ART31428.1"/>
    <property type="molecule type" value="Genomic_DNA"/>
</dbReference>
<keyword evidence="1" id="KW-0496">Mitochondrion</keyword>
<dbReference type="AlphaFoldDB" id="A0A1Y0B210"/>
<accession>A0A1Y0B210</accession>
<evidence type="ECO:0000313" key="1">
    <source>
        <dbReference type="EMBL" id="ART31428.1"/>
    </source>
</evidence>
<reference evidence="1" key="1">
    <citation type="submission" date="2017-03" db="EMBL/GenBank/DDBJ databases">
        <title>The mitochondrial genome of the carnivorous plant Utricularia reniformis (Lentibulariaceae): structure, comparative analysis and evolutionary landmarks.</title>
        <authorList>
            <person name="Silva S.R."/>
            <person name="Alvarenga D.O."/>
            <person name="Michael T.P."/>
            <person name="Miranda V.F.O."/>
            <person name="Varani A.M."/>
        </authorList>
    </citation>
    <scope>NUCLEOTIDE SEQUENCE</scope>
</reference>
<sequence>MVGVGSSTKPLGLLAPLGWSAIQQVGIRTRGRIIKYES</sequence>
<organism evidence="1">
    <name type="scientific">Utricularia reniformis</name>
    <dbReference type="NCBI Taxonomy" id="192314"/>
    <lineage>
        <taxon>Eukaryota</taxon>
        <taxon>Viridiplantae</taxon>
        <taxon>Streptophyta</taxon>
        <taxon>Embryophyta</taxon>
        <taxon>Tracheophyta</taxon>
        <taxon>Spermatophyta</taxon>
        <taxon>Magnoliopsida</taxon>
        <taxon>eudicotyledons</taxon>
        <taxon>Gunneridae</taxon>
        <taxon>Pentapetalae</taxon>
        <taxon>asterids</taxon>
        <taxon>lamiids</taxon>
        <taxon>Lamiales</taxon>
        <taxon>Lentibulariaceae</taxon>
        <taxon>Utricularia</taxon>
    </lineage>
</organism>
<name>A0A1Y0B210_9LAMI</name>
<geneLocation type="mitochondrion" evidence="1"/>